<dbReference type="AlphaFoldDB" id="A0A1I7RXR5"/>
<dbReference type="Proteomes" id="UP000582659">
    <property type="component" value="Unassembled WGS sequence"/>
</dbReference>
<dbReference type="SMR" id="A0A1I7RXR5"/>
<dbReference type="PANTHER" id="PTHR22943">
    <property type="entry name" value="7-TRANSMEMBRANE DOMAIN RECEPTOR C.ELEGANS"/>
    <property type="match status" value="1"/>
</dbReference>
<gene>
    <name evidence="2" type="ORF">BXYJ_LOCUS13221</name>
</gene>
<sequence length="336" mass="37844">MYLARSTAHHLIDSFIGIGGIIACSLVIYLSSTKVKNKALRVYTIMLISNATVDLIYSINTLCTMCSGVLGIQTVFMTIDSPFWPKTVWWSYAAVSTNLFLMFLSVGILPLQFIYRYGTMRNQPFSRKQMLLFSLVPLAFALLHGFISPWTFRPPNPEYEVMFREALEVDENYELPGYLIGDVRNFDLMTLHFLNIFVIVAFSYATILFMAYLSKRTMTLQSGLSTSPQTKAVQRQVTRIIYIQAIYPLFVVCVPAISFSIAAARGIQLKMIGELVMFSMHTPPLVNSLIVILCVPSYRRFVVNPFKSDQIHSLGRLSVRSNGRLTTSSASGSARQ</sequence>
<dbReference type="Proteomes" id="UP000095284">
    <property type="component" value="Unplaced"/>
</dbReference>
<dbReference type="Pfam" id="PF10326">
    <property type="entry name" value="7TM_GPCR_Str"/>
    <property type="match status" value="1"/>
</dbReference>
<feature type="transmembrane region" description="Helical" evidence="1">
    <location>
        <begin position="12"/>
        <end position="30"/>
    </location>
</feature>
<reference evidence="5" key="1">
    <citation type="submission" date="2016-11" db="UniProtKB">
        <authorList>
            <consortium name="WormBaseParasite"/>
        </authorList>
    </citation>
    <scope>IDENTIFICATION</scope>
</reference>
<reference evidence="2" key="2">
    <citation type="submission" date="2020-09" db="EMBL/GenBank/DDBJ databases">
        <authorList>
            <person name="Kikuchi T."/>
        </authorList>
    </citation>
    <scope>NUCLEOTIDE SEQUENCE</scope>
    <source>
        <strain evidence="2">Ka4C1</strain>
    </source>
</reference>
<keyword evidence="4" id="KW-1185">Reference proteome</keyword>
<accession>A0A1I7RXR5</accession>
<feature type="transmembrane region" description="Helical" evidence="1">
    <location>
        <begin position="240"/>
        <end position="263"/>
    </location>
</feature>
<feature type="transmembrane region" description="Helical" evidence="1">
    <location>
        <begin position="193"/>
        <end position="213"/>
    </location>
</feature>
<evidence type="ECO:0000313" key="3">
    <source>
        <dbReference type="Proteomes" id="UP000095284"/>
    </source>
</evidence>
<dbReference type="InterPro" id="IPR019428">
    <property type="entry name" value="7TM_GPCR_serpentine_rcpt_Str"/>
</dbReference>
<dbReference type="EMBL" id="CAJFCV020000005">
    <property type="protein sequence ID" value="CAG9126677.1"/>
    <property type="molecule type" value="Genomic_DNA"/>
</dbReference>
<protein>
    <submittedName>
        <fullName evidence="2">(pine wood nematode) hypothetical protein</fullName>
    </submittedName>
</protein>
<dbReference type="PANTHER" id="PTHR22943:SF248">
    <property type="entry name" value="SEVEN TM RECEPTOR"/>
    <property type="match status" value="1"/>
</dbReference>
<feature type="transmembrane region" description="Helical" evidence="1">
    <location>
        <begin position="275"/>
        <end position="298"/>
    </location>
</feature>
<evidence type="ECO:0000313" key="5">
    <source>
        <dbReference type="WBParaSite" id="BXY_0553200.1"/>
    </source>
</evidence>
<dbReference type="Proteomes" id="UP000659654">
    <property type="component" value="Unassembled WGS sequence"/>
</dbReference>
<feature type="transmembrane region" description="Helical" evidence="1">
    <location>
        <begin position="51"/>
        <end position="76"/>
    </location>
</feature>
<dbReference type="WBParaSite" id="BXY_0553200.1">
    <property type="protein sequence ID" value="BXY_0553200.1"/>
    <property type="gene ID" value="BXY_0553200"/>
</dbReference>
<evidence type="ECO:0000256" key="1">
    <source>
        <dbReference type="SAM" id="Phobius"/>
    </source>
</evidence>
<name>A0A1I7RXR5_BURXY</name>
<evidence type="ECO:0000313" key="4">
    <source>
        <dbReference type="Proteomes" id="UP000659654"/>
    </source>
</evidence>
<keyword evidence="1" id="KW-1133">Transmembrane helix</keyword>
<dbReference type="eggNOG" id="ENOG502SXFU">
    <property type="taxonomic scope" value="Eukaryota"/>
</dbReference>
<keyword evidence="1" id="KW-0812">Transmembrane</keyword>
<feature type="transmembrane region" description="Helical" evidence="1">
    <location>
        <begin position="88"/>
        <end position="109"/>
    </location>
</feature>
<dbReference type="SUPFAM" id="SSF81321">
    <property type="entry name" value="Family A G protein-coupled receptor-like"/>
    <property type="match status" value="1"/>
</dbReference>
<evidence type="ECO:0000313" key="2">
    <source>
        <dbReference type="EMBL" id="CAD5233130.1"/>
    </source>
</evidence>
<proteinExistence type="predicted"/>
<organism evidence="3 5">
    <name type="scientific">Bursaphelenchus xylophilus</name>
    <name type="common">Pinewood nematode worm</name>
    <name type="synonym">Aphelenchoides xylophilus</name>
    <dbReference type="NCBI Taxonomy" id="6326"/>
    <lineage>
        <taxon>Eukaryota</taxon>
        <taxon>Metazoa</taxon>
        <taxon>Ecdysozoa</taxon>
        <taxon>Nematoda</taxon>
        <taxon>Chromadorea</taxon>
        <taxon>Rhabditida</taxon>
        <taxon>Tylenchina</taxon>
        <taxon>Tylenchomorpha</taxon>
        <taxon>Aphelenchoidea</taxon>
        <taxon>Aphelenchoididae</taxon>
        <taxon>Bursaphelenchus</taxon>
    </lineage>
</organism>
<dbReference type="PROSITE" id="PS51257">
    <property type="entry name" value="PROKAR_LIPOPROTEIN"/>
    <property type="match status" value="1"/>
</dbReference>
<feature type="transmembrane region" description="Helical" evidence="1">
    <location>
        <begin position="130"/>
        <end position="152"/>
    </location>
</feature>
<keyword evidence="1" id="KW-0472">Membrane</keyword>
<dbReference type="EMBL" id="CAJFDI010000005">
    <property type="protein sequence ID" value="CAD5233130.1"/>
    <property type="molecule type" value="Genomic_DNA"/>
</dbReference>